<dbReference type="CDD" id="cd16917">
    <property type="entry name" value="HATPase_UhpB-NarQ-NarX-like"/>
    <property type="match status" value="1"/>
</dbReference>
<dbReference type="Gene3D" id="1.20.120.620">
    <property type="entry name" value="Backbone structure of the membrane domain of e. Coli histidine kinase receptor kdpd"/>
    <property type="match status" value="1"/>
</dbReference>
<evidence type="ECO:0000313" key="16">
    <source>
        <dbReference type="Proteomes" id="UP000247781"/>
    </source>
</evidence>
<dbReference type="PANTHER" id="PTHR24421:SF10">
    <property type="entry name" value="NITRATE_NITRITE SENSOR PROTEIN NARQ"/>
    <property type="match status" value="1"/>
</dbReference>
<keyword evidence="9" id="KW-0067">ATP-binding</keyword>
<dbReference type="Proteomes" id="UP000247781">
    <property type="component" value="Unassembled WGS sequence"/>
</dbReference>
<evidence type="ECO:0000256" key="10">
    <source>
        <dbReference type="ARBA" id="ARBA00022989"/>
    </source>
</evidence>
<reference evidence="16" key="1">
    <citation type="submission" date="2018-05" db="EMBL/GenBank/DDBJ databases">
        <authorList>
            <person name="Deangelis K."/>
            <person name="Huntemann M."/>
            <person name="Clum A."/>
            <person name="Pillay M."/>
            <person name="Palaniappan K."/>
            <person name="Varghese N."/>
            <person name="Mikhailova N."/>
            <person name="Stamatis D."/>
            <person name="Reddy T."/>
            <person name="Daum C."/>
            <person name="Shapiro N."/>
            <person name="Ivanova N."/>
            <person name="Kyrpides N."/>
            <person name="Woyke T."/>
        </authorList>
    </citation>
    <scope>NUCLEOTIDE SEQUENCE [LARGE SCALE GENOMIC DNA]</scope>
    <source>
        <strain evidence="16">GAS496</strain>
    </source>
</reference>
<keyword evidence="8 15" id="KW-0418">Kinase</keyword>
<evidence type="ECO:0000256" key="11">
    <source>
        <dbReference type="ARBA" id="ARBA00023012"/>
    </source>
</evidence>
<dbReference type="GO" id="GO:0046983">
    <property type="term" value="F:protein dimerization activity"/>
    <property type="evidence" value="ECO:0007669"/>
    <property type="project" value="InterPro"/>
</dbReference>
<dbReference type="InterPro" id="IPR036890">
    <property type="entry name" value="HATPase_C_sf"/>
</dbReference>
<dbReference type="GO" id="GO:0016020">
    <property type="term" value="C:membrane"/>
    <property type="evidence" value="ECO:0007669"/>
    <property type="project" value="UniProtKB-SubCell"/>
</dbReference>
<protein>
    <recommendedName>
        <fullName evidence="3">histidine kinase</fullName>
        <ecNumber evidence="3">2.7.13.3</ecNumber>
    </recommendedName>
</protein>
<dbReference type="Pfam" id="PF07730">
    <property type="entry name" value="HisKA_3"/>
    <property type="match status" value="1"/>
</dbReference>
<dbReference type="InterPro" id="IPR038318">
    <property type="entry name" value="KdpD_sf"/>
</dbReference>
<evidence type="ECO:0000256" key="13">
    <source>
        <dbReference type="SAM" id="Phobius"/>
    </source>
</evidence>
<dbReference type="InterPro" id="IPR029016">
    <property type="entry name" value="GAF-like_dom_sf"/>
</dbReference>
<dbReference type="Pfam" id="PF02518">
    <property type="entry name" value="HATPase_c"/>
    <property type="match status" value="1"/>
</dbReference>
<keyword evidence="12 13" id="KW-0472">Membrane</keyword>
<evidence type="ECO:0000313" key="15">
    <source>
        <dbReference type="EMBL" id="PXX07336.1"/>
    </source>
</evidence>
<dbReference type="Gene3D" id="3.30.450.40">
    <property type="match status" value="1"/>
</dbReference>
<dbReference type="InterPro" id="IPR003018">
    <property type="entry name" value="GAF"/>
</dbReference>
<evidence type="ECO:0000256" key="6">
    <source>
        <dbReference type="ARBA" id="ARBA00022692"/>
    </source>
</evidence>
<keyword evidence="10 13" id="KW-1133">Transmembrane helix</keyword>
<dbReference type="Pfam" id="PF13493">
    <property type="entry name" value="DUF4118"/>
    <property type="match status" value="1"/>
</dbReference>
<dbReference type="SUPFAM" id="SSF55781">
    <property type="entry name" value="GAF domain-like"/>
    <property type="match status" value="1"/>
</dbReference>
<dbReference type="InterPro" id="IPR025201">
    <property type="entry name" value="KdpD_TM"/>
</dbReference>
<dbReference type="Pfam" id="PF01590">
    <property type="entry name" value="GAF"/>
    <property type="match status" value="1"/>
</dbReference>
<evidence type="ECO:0000256" key="3">
    <source>
        <dbReference type="ARBA" id="ARBA00012438"/>
    </source>
</evidence>
<dbReference type="InterPro" id="IPR003594">
    <property type="entry name" value="HATPase_dom"/>
</dbReference>
<sequence>MSLLVQPTAPPLWLGAVVAAAFIVAETIMMRPLMVIAPGNTFGVIYLLGVLVVSARWGFGISAMTTLASTLAYAYVHFMDEGSFLPTEIKGWVAILIFAPIAILANAVAGQARLRTAEAIQRRNEAEASRDEIRVLADQQAALHRVATLVARAVAPSEVFSAVTRELADCLGVPHATLCRYEPDGSSTLVAIHDENARAILPVGTRLSFEGENVVAMVFRTGRVVRMDSHKDAAGRAAEYIRALGFDSGVGVPIVVAGRLWGAAVVGCSRPLPPDTEARVGDFADLVATAIANADARSELTASRARIVAAGDDVRRRFERNLHDGAQQRLVSLGLQLRTAQAGVPPECPALAEQISDAVAGLTDISDELQEISRGMHPAVLSRGGLGPAIKMLARRSTVPVELELAVDQRLPEYAEVAAYYVLAEALTNAAKHAQATVVRVSCGVDGANLCLRIRDDGVGGADLARGSGLIGLKDRVDAVGGQLAIASIAGCGTSLSAAIPFVD</sequence>
<keyword evidence="11" id="KW-0902">Two-component regulatory system</keyword>
<feature type="domain" description="GAF" evidence="14">
    <location>
        <begin position="155"/>
        <end position="301"/>
    </location>
</feature>
<keyword evidence="4" id="KW-0597">Phosphoprotein</keyword>
<comment type="caution">
    <text evidence="15">The sequence shown here is derived from an EMBL/GenBank/DDBJ whole genome shotgun (WGS) entry which is preliminary data.</text>
</comment>
<dbReference type="AlphaFoldDB" id="A0A318HEE6"/>
<keyword evidence="16" id="KW-1185">Reference proteome</keyword>
<dbReference type="SMART" id="SM00065">
    <property type="entry name" value="GAF"/>
    <property type="match status" value="1"/>
</dbReference>
<accession>A0A318HEE6</accession>
<dbReference type="PANTHER" id="PTHR24421">
    <property type="entry name" value="NITRATE/NITRITE SENSOR PROTEIN NARX-RELATED"/>
    <property type="match status" value="1"/>
</dbReference>
<dbReference type="InterPro" id="IPR050482">
    <property type="entry name" value="Sensor_HK_TwoCompSys"/>
</dbReference>
<dbReference type="RefSeq" id="WP_235658415.1">
    <property type="nucleotide sequence ID" value="NZ_QJJU01000011.1"/>
</dbReference>
<evidence type="ECO:0000256" key="2">
    <source>
        <dbReference type="ARBA" id="ARBA00004141"/>
    </source>
</evidence>
<dbReference type="GO" id="GO:0005524">
    <property type="term" value="F:ATP binding"/>
    <property type="evidence" value="ECO:0007669"/>
    <property type="project" value="UniProtKB-KW"/>
</dbReference>
<name>A0A318HEE6_9MYCO</name>
<dbReference type="EC" id="2.7.13.3" evidence="3"/>
<keyword evidence="5" id="KW-0808">Transferase</keyword>
<organism evidence="15 16">
    <name type="scientific">Mycolicibacterium moriokaense</name>
    <dbReference type="NCBI Taxonomy" id="39691"/>
    <lineage>
        <taxon>Bacteria</taxon>
        <taxon>Bacillati</taxon>
        <taxon>Actinomycetota</taxon>
        <taxon>Actinomycetes</taxon>
        <taxon>Mycobacteriales</taxon>
        <taxon>Mycobacteriaceae</taxon>
        <taxon>Mycolicibacterium</taxon>
    </lineage>
</organism>
<evidence type="ECO:0000256" key="1">
    <source>
        <dbReference type="ARBA" id="ARBA00000085"/>
    </source>
</evidence>
<dbReference type="EMBL" id="QJJU01000011">
    <property type="protein sequence ID" value="PXX07336.1"/>
    <property type="molecule type" value="Genomic_DNA"/>
</dbReference>
<evidence type="ECO:0000259" key="14">
    <source>
        <dbReference type="SMART" id="SM00065"/>
    </source>
</evidence>
<gene>
    <name evidence="15" type="ORF">C8E89_111120</name>
</gene>
<proteinExistence type="predicted"/>
<evidence type="ECO:0000256" key="8">
    <source>
        <dbReference type="ARBA" id="ARBA00022777"/>
    </source>
</evidence>
<dbReference type="SUPFAM" id="SSF55874">
    <property type="entry name" value="ATPase domain of HSP90 chaperone/DNA topoisomerase II/histidine kinase"/>
    <property type="match status" value="1"/>
</dbReference>
<comment type="subcellular location">
    <subcellularLocation>
        <location evidence="2">Membrane</location>
        <topology evidence="2">Multi-pass membrane protein</topology>
    </subcellularLocation>
</comment>
<evidence type="ECO:0000256" key="5">
    <source>
        <dbReference type="ARBA" id="ARBA00022679"/>
    </source>
</evidence>
<dbReference type="InterPro" id="IPR011712">
    <property type="entry name" value="Sig_transdc_His_kin_sub3_dim/P"/>
</dbReference>
<feature type="transmembrane region" description="Helical" evidence="13">
    <location>
        <begin position="42"/>
        <end position="69"/>
    </location>
</feature>
<comment type="catalytic activity">
    <reaction evidence="1">
        <text>ATP + protein L-histidine = ADP + protein N-phospho-L-histidine.</text>
        <dbReference type="EC" id="2.7.13.3"/>
    </reaction>
</comment>
<reference evidence="15 16" key="2">
    <citation type="submission" date="2018-06" db="EMBL/GenBank/DDBJ databases">
        <title>Sequencing of bacterial isolates from soil warming experiment in Harvard Forest, Massachusetts, USA.</title>
        <authorList>
            <person name="Deangelis K.PhD."/>
        </authorList>
    </citation>
    <scope>NUCLEOTIDE SEQUENCE [LARGE SCALE GENOMIC DNA]</scope>
    <source>
        <strain evidence="15 16">GAS496</strain>
    </source>
</reference>
<keyword evidence="6 13" id="KW-0812">Transmembrane</keyword>
<evidence type="ECO:0000256" key="12">
    <source>
        <dbReference type="ARBA" id="ARBA00023136"/>
    </source>
</evidence>
<evidence type="ECO:0000256" key="7">
    <source>
        <dbReference type="ARBA" id="ARBA00022741"/>
    </source>
</evidence>
<dbReference type="GO" id="GO:0000155">
    <property type="term" value="F:phosphorelay sensor kinase activity"/>
    <property type="evidence" value="ECO:0007669"/>
    <property type="project" value="InterPro"/>
</dbReference>
<evidence type="ECO:0000256" key="9">
    <source>
        <dbReference type="ARBA" id="ARBA00022840"/>
    </source>
</evidence>
<feature type="transmembrane region" description="Helical" evidence="13">
    <location>
        <begin position="89"/>
        <end position="109"/>
    </location>
</feature>
<keyword evidence="7" id="KW-0547">Nucleotide-binding</keyword>
<dbReference type="Gene3D" id="1.20.5.1930">
    <property type="match status" value="1"/>
</dbReference>
<feature type="transmembrane region" description="Helical" evidence="13">
    <location>
        <begin position="12"/>
        <end position="30"/>
    </location>
</feature>
<evidence type="ECO:0000256" key="4">
    <source>
        <dbReference type="ARBA" id="ARBA00022553"/>
    </source>
</evidence>
<dbReference type="Gene3D" id="3.30.565.10">
    <property type="entry name" value="Histidine kinase-like ATPase, C-terminal domain"/>
    <property type="match status" value="1"/>
</dbReference>